<dbReference type="Proteomes" id="UP000292639">
    <property type="component" value="Unassembled WGS sequence"/>
</dbReference>
<accession>A0A4Q9QUS1</accession>
<protein>
    <submittedName>
        <fullName evidence="4">Non-ribosomal peptide synthetase</fullName>
    </submittedName>
</protein>
<evidence type="ECO:0000259" key="3">
    <source>
        <dbReference type="Pfam" id="PF00668"/>
    </source>
</evidence>
<keyword evidence="5" id="KW-1185">Reference proteome</keyword>
<dbReference type="Gene3D" id="3.30.559.10">
    <property type="entry name" value="Chloramphenicol acetyltransferase-like domain"/>
    <property type="match status" value="1"/>
</dbReference>
<name>A0A4Q9QUS1_9GAMM</name>
<feature type="non-terminal residue" evidence="4">
    <location>
        <position position="1"/>
    </location>
</feature>
<feature type="non-terminal residue" evidence="4">
    <location>
        <position position="821"/>
    </location>
</feature>
<comment type="caution">
    <text evidence="4">The sequence shown here is derived from an EMBL/GenBank/DDBJ whole genome shotgun (WGS) entry which is preliminary data.</text>
</comment>
<dbReference type="PANTHER" id="PTHR45398">
    <property type="match status" value="1"/>
</dbReference>
<dbReference type="InterPro" id="IPR042099">
    <property type="entry name" value="ANL_N_sf"/>
</dbReference>
<dbReference type="PANTHER" id="PTHR45398:SF1">
    <property type="entry name" value="ENZYME, PUTATIVE (JCVI)-RELATED"/>
    <property type="match status" value="1"/>
</dbReference>
<feature type="domain" description="Condensation" evidence="3">
    <location>
        <begin position="2"/>
        <end position="238"/>
    </location>
</feature>
<dbReference type="Gene3D" id="3.40.50.12780">
    <property type="entry name" value="N-terminal domain of ligase-like"/>
    <property type="match status" value="1"/>
</dbReference>
<dbReference type="InterPro" id="IPR001242">
    <property type="entry name" value="Condensation_dom"/>
</dbReference>
<dbReference type="AlphaFoldDB" id="A0A4Q9QUS1"/>
<organism evidence="4 5">
    <name type="scientific">Stutzerimonas kirkiae</name>
    <dbReference type="NCBI Taxonomy" id="2211392"/>
    <lineage>
        <taxon>Bacteria</taxon>
        <taxon>Pseudomonadati</taxon>
        <taxon>Pseudomonadota</taxon>
        <taxon>Gammaproteobacteria</taxon>
        <taxon>Pseudomonadales</taxon>
        <taxon>Pseudomonadaceae</taxon>
        <taxon>Stutzerimonas</taxon>
    </lineage>
</organism>
<evidence type="ECO:0000313" key="4">
    <source>
        <dbReference type="EMBL" id="TBU87323.1"/>
    </source>
</evidence>
<dbReference type="Gene3D" id="3.30.559.30">
    <property type="entry name" value="Nonribosomal peptide synthetase, condensation domain"/>
    <property type="match status" value="2"/>
</dbReference>
<dbReference type="CDD" id="cd19543">
    <property type="entry name" value="DCL_NRPS"/>
    <property type="match status" value="1"/>
</dbReference>
<feature type="domain" description="AMP-dependent synthetase/ligase" evidence="2">
    <location>
        <begin position="725"/>
        <end position="820"/>
    </location>
</feature>
<feature type="region of interest" description="Disordered" evidence="1">
    <location>
        <begin position="1"/>
        <end position="23"/>
    </location>
</feature>
<dbReference type="SUPFAM" id="SSF56801">
    <property type="entry name" value="Acetyl-CoA synthetase-like"/>
    <property type="match status" value="1"/>
</dbReference>
<evidence type="ECO:0000256" key="1">
    <source>
        <dbReference type="SAM" id="MobiDB-lite"/>
    </source>
</evidence>
<dbReference type="RefSeq" id="WP_165491667.1">
    <property type="nucleotide sequence ID" value="NZ_QJUO01000067.1"/>
</dbReference>
<dbReference type="NCBIfam" id="TIGR01720">
    <property type="entry name" value="NRPS-para261"/>
    <property type="match status" value="1"/>
</dbReference>
<reference evidence="4 5" key="1">
    <citation type="submission" date="2018-06" db="EMBL/GenBank/DDBJ databases">
        <title>Three novel Pseudomonas species isolated from symptomatic oak.</title>
        <authorList>
            <person name="Bueno-Gonzalez V."/>
            <person name="Brady C."/>
        </authorList>
    </citation>
    <scope>NUCLEOTIDE SEQUENCE [LARGE SCALE GENOMIC DNA]</scope>
    <source>
        <strain evidence="4 5">P17C</strain>
    </source>
</reference>
<dbReference type="InterPro" id="IPR023213">
    <property type="entry name" value="CAT-like_dom_sf"/>
</dbReference>
<dbReference type="Pfam" id="PF00501">
    <property type="entry name" value="AMP-binding"/>
    <property type="match status" value="1"/>
</dbReference>
<dbReference type="GO" id="GO:0003824">
    <property type="term" value="F:catalytic activity"/>
    <property type="evidence" value="ECO:0007669"/>
    <property type="project" value="InterPro"/>
</dbReference>
<evidence type="ECO:0000259" key="2">
    <source>
        <dbReference type="Pfam" id="PF00501"/>
    </source>
</evidence>
<evidence type="ECO:0000313" key="5">
    <source>
        <dbReference type="Proteomes" id="UP000292639"/>
    </source>
</evidence>
<dbReference type="EMBL" id="QJUP01000055">
    <property type="protein sequence ID" value="TBU87323.1"/>
    <property type="molecule type" value="Genomic_DNA"/>
</dbReference>
<sequence length="821" mass="92147">DLPCDNREGSLQGHRAGHAQTRLGQTHTRQLLQQAPSAYRTQANDLLLTALARVIARWTQQDDVLIQLEGHGREDLFEDIDLSRTLGWFTSVFPVKLSPKAGLPASIKTIKEQLRAIPDKGIGFGALRYLGDETAKQALSDLPEPQITFNYLGQFDGSFGEGENTSAFLIPAVESSGASQSAQAPLGNWLSINGQVYGGELRLDWSFSQEMYKEETIQRLAQEYAEELEALIAHCADKNTFGLTPSDVPLAGLSQPRLDALPILARDIEDIYPLSPMQQGMLFHTLYAQGGGDYINQMRVDVNGLDVERFRQAWQSVVDRHDVLRASFVTQFEQPLQVIRKQVEIPFVSLDWRTQPDLEASLDTWAEADRQQGFDLLNDPLLRLAVIRTGENSHHLIYTSHHILMDGWSGSQLLGEVLQVYAGQPGTRQPSRYRDYIDWLQKQDKASSEAFWKEQLKDLGEPTRLAQAIRQDKVDLGRGYGDHYQVLDQQQTQRLIDFARQQRVTVNTLVQAAWLLLLQRYTGQDSVTFGATVAGRPAELKGVEQQLGLFINTLPVIASPKPEQSVAQWLEQVQAQNLVLREHEYTPLYEIQRWAGFGGESLFDNILVFENYPISEALQQGAPYGLKFGAVASQEQTNYPLTLAVGLGDTLSVHYGYDREHFSTLTVQKISEHFGNLLQALAERPQQPLGELPLLSQEEREQIIHVWNRTEVSYPSEKCLHQLIEVQAEKAPDAVAVIFNDQELSYRQLNQRSNQLAHKLRELGVGPDVLVGIAVERSLEMVVGLLGILKAGGAYVPLDPEYPQDRLAYMIEDSVIQLLLS</sequence>
<gene>
    <name evidence="4" type="ORF">DNJ96_19040</name>
</gene>
<dbReference type="InterPro" id="IPR000873">
    <property type="entry name" value="AMP-dep_synth/lig_dom"/>
</dbReference>
<proteinExistence type="predicted"/>
<dbReference type="Pfam" id="PF00668">
    <property type="entry name" value="Condensation"/>
    <property type="match status" value="2"/>
</dbReference>
<dbReference type="InterPro" id="IPR010060">
    <property type="entry name" value="NRPS_synth"/>
</dbReference>
<dbReference type="SUPFAM" id="SSF52777">
    <property type="entry name" value="CoA-dependent acyltransferases"/>
    <property type="match status" value="3"/>
</dbReference>
<feature type="domain" description="Condensation" evidence="3">
    <location>
        <begin position="269"/>
        <end position="703"/>
    </location>
</feature>